<evidence type="ECO:0000313" key="3">
    <source>
        <dbReference type="Proteomes" id="UP000018936"/>
    </source>
</evidence>
<reference evidence="2 3" key="1">
    <citation type="journal article" date="2013" name="Proc. Natl. Acad. Sci. U.S.A.">
        <title>The king cobra genome reveals dynamic gene evolution and adaptation in the snake venom system.</title>
        <authorList>
            <person name="Vonk F.J."/>
            <person name="Casewell N.R."/>
            <person name="Henkel C.V."/>
            <person name="Heimberg A.M."/>
            <person name="Jansen H.J."/>
            <person name="McCleary R.J."/>
            <person name="Kerkkamp H.M."/>
            <person name="Vos R.A."/>
            <person name="Guerreiro I."/>
            <person name="Calvete J.J."/>
            <person name="Wuster W."/>
            <person name="Woods A.E."/>
            <person name="Logan J.M."/>
            <person name="Harrison R.A."/>
            <person name="Castoe T.A."/>
            <person name="de Koning A.P."/>
            <person name="Pollock D.D."/>
            <person name="Yandell M."/>
            <person name="Calderon D."/>
            <person name="Renjifo C."/>
            <person name="Currier R.B."/>
            <person name="Salgado D."/>
            <person name="Pla D."/>
            <person name="Sanz L."/>
            <person name="Hyder A.S."/>
            <person name="Ribeiro J.M."/>
            <person name="Arntzen J.W."/>
            <person name="van den Thillart G.E."/>
            <person name="Boetzer M."/>
            <person name="Pirovano W."/>
            <person name="Dirks R.P."/>
            <person name="Spaink H.P."/>
            <person name="Duboule D."/>
            <person name="McGlinn E."/>
            <person name="Kini R.M."/>
            <person name="Richardson M.K."/>
        </authorList>
    </citation>
    <scope>NUCLEOTIDE SEQUENCE</scope>
    <source>
        <tissue evidence="2">Blood</tissue>
    </source>
</reference>
<accession>V8P4D0</accession>
<dbReference type="AlphaFoldDB" id="V8P4D0"/>
<name>V8P4D0_OPHHA</name>
<gene>
    <name evidence="2" type="ORF">L345_05470</name>
</gene>
<organism evidence="2 3">
    <name type="scientific">Ophiophagus hannah</name>
    <name type="common">King cobra</name>
    <name type="synonym">Naja hannah</name>
    <dbReference type="NCBI Taxonomy" id="8665"/>
    <lineage>
        <taxon>Eukaryota</taxon>
        <taxon>Metazoa</taxon>
        <taxon>Chordata</taxon>
        <taxon>Craniata</taxon>
        <taxon>Vertebrata</taxon>
        <taxon>Euteleostomi</taxon>
        <taxon>Lepidosauria</taxon>
        <taxon>Squamata</taxon>
        <taxon>Bifurcata</taxon>
        <taxon>Unidentata</taxon>
        <taxon>Episquamata</taxon>
        <taxon>Toxicofera</taxon>
        <taxon>Serpentes</taxon>
        <taxon>Colubroidea</taxon>
        <taxon>Elapidae</taxon>
        <taxon>Elapinae</taxon>
        <taxon>Ophiophagus</taxon>
    </lineage>
</organism>
<comment type="caution">
    <text evidence="2">The sequence shown here is derived from an EMBL/GenBank/DDBJ whole genome shotgun (WGS) entry which is preliminary data.</text>
</comment>
<keyword evidence="1" id="KW-0472">Membrane</keyword>
<evidence type="ECO:0000313" key="2">
    <source>
        <dbReference type="EMBL" id="ETE68737.1"/>
    </source>
</evidence>
<feature type="non-terminal residue" evidence="2">
    <location>
        <position position="1"/>
    </location>
</feature>
<dbReference type="EMBL" id="AZIM01000953">
    <property type="protein sequence ID" value="ETE68737.1"/>
    <property type="molecule type" value="Genomic_DNA"/>
</dbReference>
<protein>
    <submittedName>
        <fullName evidence="2">Uncharacterized protein</fullName>
    </submittedName>
</protein>
<keyword evidence="3" id="KW-1185">Reference proteome</keyword>
<dbReference type="Proteomes" id="UP000018936">
    <property type="component" value="Unassembled WGS sequence"/>
</dbReference>
<sequence length="430" mass="48408">MVTCRSSLFPEQELTQGFGRILSPLVNFKPDAEKVSLCVSPLQLQLVFKRGGDSQNHPCSIVWAHMMWANASSRLELGEVTTSAREFDISMPTWHPYFLRASTINQWKSFPLGIVGAPSLEIFKKRLGLSGMVPGLLSGVAGWTRRPPRSLPGPTTRLNACRDSFNNPGKEGGQTGQNPLDRFLSRNFGLNYGRKSRTALELSPLPGFAEGESLDLPEPERLLIAFSVLEENLHLSSLSLGVLIFLLLLPPTLGQCLLYWLDHTSTRTPRRHTSASSLSLLSFLLPPPWHLRALYERDWKKKERQPIEWFLLIFSIRFPLFSPIAVKPLSHPLTWFKSGTTTAFKRILSGMETQIKGILQAWHKQARQQSNSVCPGRAQFRSGEESVSITFSSSFTEFLKYGAWVPIPHASIHGMVDFKMLSSFRVFWDV</sequence>
<proteinExistence type="predicted"/>
<evidence type="ECO:0000256" key="1">
    <source>
        <dbReference type="SAM" id="Phobius"/>
    </source>
</evidence>
<feature type="transmembrane region" description="Helical" evidence="1">
    <location>
        <begin position="238"/>
        <end position="261"/>
    </location>
</feature>
<keyword evidence="1" id="KW-0812">Transmembrane</keyword>
<keyword evidence="1" id="KW-1133">Transmembrane helix</keyword>